<comment type="caution">
    <text evidence="1">The sequence shown here is derived from an EMBL/GenBank/DDBJ whole genome shotgun (WGS) entry which is preliminary data.</text>
</comment>
<gene>
    <name evidence="1" type="ORF">LTR37_007316</name>
</gene>
<evidence type="ECO:0000313" key="1">
    <source>
        <dbReference type="EMBL" id="KAK3715106.1"/>
    </source>
</evidence>
<dbReference type="Proteomes" id="UP001281147">
    <property type="component" value="Unassembled WGS sequence"/>
</dbReference>
<accession>A0ACC3NDL7</accession>
<keyword evidence="2" id="KW-1185">Reference proteome</keyword>
<reference evidence="1" key="1">
    <citation type="submission" date="2023-07" db="EMBL/GenBank/DDBJ databases">
        <title>Black Yeasts Isolated from many extreme environments.</title>
        <authorList>
            <person name="Coleine C."/>
            <person name="Stajich J.E."/>
            <person name="Selbmann L."/>
        </authorList>
    </citation>
    <scope>NUCLEOTIDE SEQUENCE</scope>
    <source>
        <strain evidence="1">CCFEE 5714</strain>
    </source>
</reference>
<organism evidence="1 2">
    <name type="scientific">Vermiconidia calcicola</name>
    <dbReference type="NCBI Taxonomy" id="1690605"/>
    <lineage>
        <taxon>Eukaryota</taxon>
        <taxon>Fungi</taxon>
        <taxon>Dikarya</taxon>
        <taxon>Ascomycota</taxon>
        <taxon>Pezizomycotina</taxon>
        <taxon>Dothideomycetes</taxon>
        <taxon>Dothideomycetidae</taxon>
        <taxon>Mycosphaerellales</taxon>
        <taxon>Extremaceae</taxon>
        <taxon>Vermiconidia</taxon>
    </lineage>
</organism>
<dbReference type="EMBL" id="JAUTXU010000051">
    <property type="protein sequence ID" value="KAK3715106.1"/>
    <property type="molecule type" value="Genomic_DNA"/>
</dbReference>
<evidence type="ECO:0000313" key="2">
    <source>
        <dbReference type="Proteomes" id="UP001281147"/>
    </source>
</evidence>
<name>A0ACC3NDL7_9PEZI</name>
<protein>
    <submittedName>
        <fullName evidence="1">Uncharacterized protein</fullName>
    </submittedName>
</protein>
<proteinExistence type="predicted"/>
<sequence length="181" mass="20866">MIFAGDTSQLQGEPSTRICKFRWENLAGLESIRVLTVDLLDMFPAGSRRSIIEREFAGENHEQFLQRFTSSIPRTVETLIFQDTPAQRLADYEMRAVGDALMHLIEEKQPPICRNIAAIYVDNFEDRMREARCKWAQHTEGGWLREVQLYGEVHGVAVYTQDDLGATDRFIEHICSRVMEV</sequence>